<proteinExistence type="predicted"/>
<evidence type="ECO:0000313" key="1">
    <source>
        <dbReference type="EMBL" id="KAI0034058.1"/>
    </source>
</evidence>
<evidence type="ECO:0000313" key="2">
    <source>
        <dbReference type="Proteomes" id="UP000814128"/>
    </source>
</evidence>
<dbReference type="EMBL" id="MU273507">
    <property type="protein sequence ID" value="KAI0034058.1"/>
    <property type="molecule type" value="Genomic_DNA"/>
</dbReference>
<sequence>MPEVTSDGKISVLRVYISSSSSPNDFYITLYLPPASISSSLQVQGTGLRPTDAPFPTPASTFPEADAPPAYTRRTISENPTLAAKARLEPGPTLGSLAADIHELAAQQVALARAFESHMLTSRLRWQADDRIAALVFSLQDRVAAAENVMQSFGNVLQRISRALSAFSGSMRSLGTTVDLMQEAVGILTRRSGADDTGVSAERTIAIVTQAPAGSQTSLAARALVVIRVFYAPFARILSRVYVKLSFRACGSPPLFLTHRE</sequence>
<reference evidence="1" key="1">
    <citation type="submission" date="2021-02" db="EMBL/GenBank/DDBJ databases">
        <authorList>
            <consortium name="DOE Joint Genome Institute"/>
            <person name="Ahrendt S."/>
            <person name="Looney B.P."/>
            <person name="Miyauchi S."/>
            <person name="Morin E."/>
            <person name="Drula E."/>
            <person name="Courty P.E."/>
            <person name="Chicoki N."/>
            <person name="Fauchery L."/>
            <person name="Kohler A."/>
            <person name="Kuo A."/>
            <person name="Labutti K."/>
            <person name="Pangilinan J."/>
            <person name="Lipzen A."/>
            <person name="Riley R."/>
            <person name="Andreopoulos W."/>
            <person name="He G."/>
            <person name="Johnson J."/>
            <person name="Barry K.W."/>
            <person name="Grigoriev I.V."/>
            <person name="Nagy L."/>
            <person name="Hibbett D."/>
            <person name="Henrissat B."/>
            <person name="Matheny P.B."/>
            <person name="Labbe J."/>
            <person name="Martin F."/>
        </authorList>
    </citation>
    <scope>NUCLEOTIDE SEQUENCE</scope>
    <source>
        <strain evidence="1">EC-137</strain>
    </source>
</reference>
<name>A0ACB8QRA1_9AGAM</name>
<comment type="caution">
    <text evidence="1">The sequence shown here is derived from an EMBL/GenBank/DDBJ whole genome shotgun (WGS) entry which is preliminary data.</text>
</comment>
<dbReference type="Proteomes" id="UP000814128">
    <property type="component" value="Unassembled WGS sequence"/>
</dbReference>
<organism evidence="1 2">
    <name type="scientific">Vararia minispora EC-137</name>
    <dbReference type="NCBI Taxonomy" id="1314806"/>
    <lineage>
        <taxon>Eukaryota</taxon>
        <taxon>Fungi</taxon>
        <taxon>Dikarya</taxon>
        <taxon>Basidiomycota</taxon>
        <taxon>Agaricomycotina</taxon>
        <taxon>Agaricomycetes</taxon>
        <taxon>Russulales</taxon>
        <taxon>Lachnocladiaceae</taxon>
        <taxon>Vararia</taxon>
    </lineage>
</organism>
<reference evidence="1" key="2">
    <citation type="journal article" date="2022" name="New Phytol.">
        <title>Evolutionary transition to the ectomycorrhizal habit in the genomes of a hyperdiverse lineage of mushroom-forming fungi.</title>
        <authorList>
            <person name="Looney B."/>
            <person name="Miyauchi S."/>
            <person name="Morin E."/>
            <person name="Drula E."/>
            <person name="Courty P.E."/>
            <person name="Kohler A."/>
            <person name="Kuo A."/>
            <person name="LaButti K."/>
            <person name="Pangilinan J."/>
            <person name="Lipzen A."/>
            <person name="Riley R."/>
            <person name="Andreopoulos W."/>
            <person name="He G."/>
            <person name="Johnson J."/>
            <person name="Nolan M."/>
            <person name="Tritt A."/>
            <person name="Barry K.W."/>
            <person name="Grigoriev I.V."/>
            <person name="Nagy L.G."/>
            <person name="Hibbett D."/>
            <person name="Henrissat B."/>
            <person name="Matheny P.B."/>
            <person name="Labbe J."/>
            <person name="Martin F.M."/>
        </authorList>
    </citation>
    <scope>NUCLEOTIDE SEQUENCE</scope>
    <source>
        <strain evidence="1">EC-137</strain>
    </source>
</reference>
<gene>
    <name evidence="1" type="ORF">K488DRAFT_84394</name>
</gene>
<keyword evidence="2" id="KW-1185">Reference proteome</keyword>
<protein>
    <submittedName>
        <fullName evidence="1">Uncharacterized protein</fullName>
    </submittedName>
</protein>
<accession>A0ACB8QRA1</accession>